<feature type="domain" description="Phosphatidic acid phosphatase type 2/haloperoxidase" evidence="3">
    <location>
        <begin position="335"/>
        <end position="409"/>
    </location>
</feature>
<evidence type="ECO:0000259" key="3">
    <source>
        <dbReference type="Pfam" id="PF01569"/>
    </source>
</evidence>
<feature type="transmembrane region" description="Helical" evidence="2">
    <location>
        <begin position="338"/>
        <end position="358"/>
    </location>
</feature>
<evidence type="ECO:0000313" key="5">
    <source>
        <dbReference type="EMBL" id="MCY9691473.1"/>
    </source>
</evidence>
<protein>
    <submittedName>
        <fullName evidence="5">VTT domain-containing protein</fullName>
    </submittedName>
</protein>
<sequence length="429" mass="48912">MAHFIQNLLDQYGYYVLGISLMLELLALPLPGEVLMTYAGLMVFQGHLNWILSILTAGLGASFGMTLSYWIGFKLGTPFFEKYGSKIHLGPDKLKKTSLWFKRYGNKLIIIAFFIPGVRHFTGYFSGVTRMPFRTYMVYAYIGAFIWTGTFISLGKILGPKWEQFHHTITKYLLITGILAVVIFIVVYVYKKYRFQLHDVTVGGLNKGVKTFHSLGRVKFLVLVSFGVFLTLFILMAALVQDFLANEFADFDALTSYIVHAIFDDSWVEWMNRFAYLASYQVLLTIAALSLIWIVIKGKDRFLEAGFLLFVIVGGEIWDEGVRRLFHRTGPKNLLDTFPSEQTLITIIFLGFAAYLMVRHVSVTWVRTGAILLVLAVSFLVGISRIYFDIQYPSDVVAGYVFGGVWLSLNILLLEIFRFIRNNKMNFST</sequence>
<dbReference type="Pfam" id="PF01569">
    <property type="entry name" value="PAP2"/>
    <property type="match status" value="1"/>
</dbReference>
<evidence type="ECO:0000256" key="2">
    <source>
        <dbReference type="SAM" id="Phobius"/>
    </source>
</evidence>
<dbReference type="InterPro" id="IPR036938">
    <property type="entry name" value="PAP2/HPO_sf"/>
</dbReference>
<dbReference type="InterPro" id="IPR000326">
    <property type="entry name" value="PAP2/HPO"/>
</dbReference>
<accession>A0ABT4G5P3</accession>
<feature type="domain" description="VTT" evidence="4">
    <location>
        <begin position="30"/>
        <end position="155"/>
    </location>
</feature>
<dbReference type="Gene3D" id="1.20.144.10">
    <property type="entry name" value="Phosphatidic acid phosphatase type 2/haloperoxidase"/>
    <property type="match status" value="1"/>
</dbReference>
<dbReference type="Pfam" id="PF09335">
    <property type="entry name" value="VTT_dom"/>
    <property type="match status" value="1"/>
</dbReference>
<feature type="transmembrane region" description="Helical" evidence="2">
    <location>
        <begin position="169"/>
        <end position="190"/>
    </location>
</feature>
<gene>
    <name evidence="5" type="ORF">M5X19_00830</name>
</gene>
<feature type="transmembrane region" description="Helical" evidence="2">
    <location>
        <begin position="274"/>
        <end position="295"/>
    </location>
</feature>
<dbReference type="InterPro" id="IPR032816">
    <property type="entry name" value="VTT_dom"/>
</dbReference>
<keyword evidence="2" id="KW-0472">Membrane</keyword>
<dbReference type="InterPro" id="IPR051311">
    <property type="entry name" value="DedA_domain"/>
</dbReference>
<comment type="similarity">
    <text evidence="1">Belongs to the DedA family.</text>
</comment>
<evidence type="ECO:0000256" key="1">
    <source>
        <dbReference type="ARBA" id="ARBA00010792"/>
    </source>
</evidence>
<evidence type="ECO:0000259" key="4">
    <source>
        <dbReference type="Pfam" id="PF09335"/>
    </source>
</evidence>
<feature type="transmembrane region" description="Helical" evidence="2">
    <location>
        <begin position="370"/>
        <end position="388"/>
    </location>
</feature>
<name>A0ABT4G5P3_9BACL</name>
<feature type="transmembrane region" description="Helical" evidence="2">
    <location>
        <begin position="12"/>
        <end position="30"/>
    </location>
</feature>
<dbReference type="SUPFAM" id="SSF48317">
    <property type="entry name" value="Acid phosphatase/Vanadium-dependent haloperoxidase"/>
    <property type="match status" value="1"/>
</dbReference>
<feature type="transmembrane region" description="Helical" evidence="2">
    <location>
        <begin position="138"/>
        <end position="157"/>
    </location>
</feature>
<dbReference type="EMBL" id="JAMDMX010000001">
    <property type="protein sequence ID" value="MCY9691473.1"/>
    <property type="molecule type" value="Genomic_DNA"/>
</dbReference>
<keyword evidence="2" id="KW-1133">Transmembrane helix</keyword>
<dbReference type="RefSeq" id="WP_268613355.1">
    <property type="nucleotide sequence ID" value="NZ_JAMDMX010000001.1"/>
</dbReference>
<feature type="transmembrane region" description="Helical" evidence="2">
    <location>
        <begin position="302"/>
        <end position="318"/>
    </location>
</feature>
<dbReference type="PANTHER" id="PTHR42709">
    <property type="entry name" value="ALKALINE PHOSPHATASE LIKE PROTEIN"/>
    <property type="match status" value="1"/>
</dbReference>
<keyword evidence="2" id="KW-0812">Transmembrane</keyword>
<proteinExistence type="inferred from homology"/>
<evidence type="ECO:0000313" key="6">
    <source>
        <dbReference type="Proteomes" id="UP001527099"/>
    </source>
</evidence>
<feature type="transmembrane region" description="Helical" evidence="2">
    <location>
        <begin position="220"/>
        <end position="240"/>
    </location>
</feature>
<dbReference type="Proteomes" id="UP001527099">
    <property type="component" value="Unassembled WGS sequence"/>
</dbReference>
<feature type="transmembrane region" description="Helical" evidence="2">
    <location>
        <begin position="400"/>
        <end position="420"/>
    </location>
</feature>
<keyword evidence="6" id="KW-1185">Reference proteome</keyword>
<feature type="transmembrane region" description="Helical" evidence="2">
    <location>
        <begin position="50"/>
        <end position="71"/>
    </location>
</feature>
<dbReference type="PANTHER" id="PTHR42709:SF9">
    <property type="entry name" value="ALKALINE PHOSPHATASE LIKE PROTEIN"/>
    <property type="match status" value="1"/>
</dbReference>
<comment type="caution">
    <text evidence="5">The sequence shown here is derived from an EMBL/GenBank/DDBJ whole genome shotgun (WGS) entry which is preliminary data.</text>
</comment>
<reference evidence="5 6" key="1">
    <citation type="submission" date="2022-05" db="EMBL/GenBank/DDBJ databases">
        <title>Genome Sequencing of Bee-Associated Microbes.</title>
        <authorList>
            <person name="Dunlap C."/>
        </authorList>
    </citation>
    <scope>NUCLEOTIDE SEQUENCE [LARGE SCALE GENOMIC DNA]</scope>
    <source>
        <strain evidence="5 6">NRRL B-14421</strain>
    </source>
</reference>
<organism evidence="5 6">
    <name type="scientific">Paenibacillus alginolyticus</name>
    <dbReference type="NCBI Taxonomy" id="59839"/>
    <lineage>
        <taxon>Bacteria</taxon>
        <taxon>Bacillati</taxon>
        <taxon>Bacillota</taxon>
        <taxon>Bacilli</taxon>
        <taxon>Bacillales</taxon>
        <taxon>Paenibacillaceae</taxon>
        <taxon>Paenibacillus</taxon>
    </lineage>
</organism>